<feature type="binding site" evidence="6">
    <location>
        <position position="104"/>
    </location>
    <ligand>
        <name>a divalent metal cation</name>
        <dbReference type="ChEBI" id="CHEBI:60240"/>
        <label>2</label>
        <note>catalytic</note>
    </ligand>
</feature>
<keyword evidence="5 6" id="KW-0378">Hydrolase</keyword>
<feature type="domain" description="Peptidase M24" evidence="8">
    <location>
        <begin position="11"/>
        <end position="238"/>
    </location>
</feature>
<evidence type="ECO:0000256" key="5">
    <source>
        <dbReference type="ARBA" id="ARBA00022801"/>
    </source>
</evidence>
<gene>
    <name evidence="6 9" type="primary">map</name>
    <name evidence="9" type="ORF">ACG0Z6_08805</name>
</gene>
<dbReference type="CDD" id="cd01086">
    <property type="entry name" value="MetAP1"/>
    <property type="match status" value="1"/>
</dbReference>
<comment type="cofactor">
    <cofactor evidence="6">
        <name>Co(2+)</name>
        <dbReference type="ChEBI" id="CHEBI:48828"/>
    </cofactor>
    <cofactor evidence="6">
        <name>Zn(2+)</name>
        <dbReference type="ChEBI" id="CHEBI:29105"/>
    </cofactor>
    <cofactor evidence="6">
        <name>Mn(2+)</name>
        <dbReference type="ChEBI" id="CHEBI:29035"/>
    </cofactor>
    <cofactor evidence="6">
        <name>Fe(2+)</name>
        <dbReference type="ChEBI" id="CHEBI:29033"/>
    </cofactor>
    <text evidence="6">Binds 2 divalent metal cations per subunit. Has a high-affinity and a low affinity metal-binding site. The true nature of the physiological cofactor is under debate. The enzyme is active with cobalt, zinc, manganese or divalent iron ions. Most likely, methionine aminopeptidases function as mononuclear Fe(2+)-metalloproteases under physiological conditions, and the catalytically relevant metal-binding site has been assigned to the histidine-containing high-affinity site.</text>
</comment>
<feature type="binding site" evidence="6">
    <location>
        <position position="93"/>
    </location>
    <ligand>
        <name>a divalent metal cation</name>
        <dbReference type="ChEBI" id="CHEBI:60240"/>
        <label>1</label>
    </ligand>
</feature>
<dbReference type="RefSeq" id="WP_394460487.1">
    <property type="nucleotide sequence ID" value="NZ_JBIGHZ010000003.1"/>
</dbReference>
<evidence type="ECO:0000256" key="1">
    <source>
        <dbReference type="ARBA" id="ARBA00002521"/>
    </source>
</evidence>
<keyword evidence="3 6" id="KW-0645">Protease</keyword>
<dbReference type="EC" id="3.4.11.18" evidence="6 7"/>
<reference evidence="9 10" key="1">
    <citation type="submission" date="2024-08" db="EMBL/GenBank/DDBJ databases">
        <authorList>
            <person name="Lu H."/>
        </authorList>
    </citation>
    <scope>NUCLEOTIDE SEQUENCE [LARGE SCALE GENOMIC DNA]</scope>
    <source>
        <strain evidence="9 10">BYS180W</strain>
    </source>
</reference>
<comment type="subunit">
    <text evidence="6">Monomer.</text>
</comment>
<sequence length="249" mass="26585">MTVGSEADVAGLRAAGHAVASVLQRMLAAARPGMSTEELDDMGGQWLAELGAVSAPKHCYDFPGYTCISLNEVAAHGVPGKRLIKKGDVLNVDVSAVLDGYYGDTGATILIPPVTGAKQRLVDATRQALAAAMGEARAGAKLNRIGAAIERVAQSHGFEVIRNLCSHGVGRFIHEEPESIPGYYDPHDQRVLQEGMVITIEPFLSTRADWVHERSDGWSLAAPRGNLSAQFEHSMIITRGAPIVLTELH</sequence>
<keyword evidence="2 6" id="KW-0031">Aminopeptidase</keyword>
<comment type="function">
    <text evidence="1 6">Removes the N-terminal methionine from nascent proteins. The N-terminal methionine is often cleaved when the second residue in the primary sequence is small and uncharged (Met-Ala-, Cys, Gly, Pro, Ser, Thr, or Val). Requires deformylation of the N(alpha)-formylated initiator methionine before it can be hydrolyzed.</text>
</comment>
<comment type="similarity">
    <text evidence="6">Belongs to the peptidase M24A family. Methionine aminopeptidase type 1 subfamily.</text>
</comment>
<dbReference type="Pfam" id="PF00557">
    <property type="entry name" value="Peptidase_M24"/>
    <property type="match status" value="1"/>
</dbReference>
<dbReference type="NCBIfam" id="TIGR00500">
    <property type="entry name" value="met_pdase_I"/>
    <property type="match status" value="1"/>
</dbReference>
<dbReference type="GO" id="GO:0004239">
    <property type="term" value="F:initiator methionyl aminopeptidase activity"/>
    <property type="evidence" value="ECO:0007669"/>
    <property type="project" value="UniProtKB-EC"/>
</dbReference>
<keyword evidence="4 6" id="KW-0479">Metal-binding</keyword>
<dbReference type="Gene3D" id="3.90.230.10">
    <property type="entry name" value="Creatinase/methionine aminopeptidase superfamily"/>
    <property type="match status" value="1"/>
</dbReference>
<proteinExistence type="inferred from homology"/>
<feature type="binding site" evidence="6">
    <location>
        <position position="167"/>
    </location>
    <ligand>
        <name>a divalent metal cation</name>
        <dbReference type="ChEBI" id="CHEBI:60240"/>
        <label>2</label>
        <note>catalytic</note>
    </ligand>
</feature>
<dbReference type="InterPro" id="IPR002467">
    <property type="entry name" value="Pept_M24A_MAP1"/>
</dbReference>
<evidence type="ECO:0000313" key="9">
    <source>
        <dbReference type="EMBL" id="MFG6448344.1"/>
    </source>
</evidence>
<dbReference type="InterPro" id="IPR001714">
    <property type="entry name" value="Pept_M24_MAP"/>
</dbReference>
<dbReference type="Proteomes" id="UP001606099">
    <property type="component" value="Unassembled WGS sequence"/>
</dbReference>
<feature type="binding site" evidence="6">
    <location>
        <position position="201"/>
    </location>
    <ligand>
        <name>a divalent metal cation</name>
        <dbReference type="ChEBI" id="CHEBI:60240"/>
        <label>2</label>
        <note>catalytic</note>
    </ligand>
</feature>
<dbReference type="SUPFAM" id="SSF55920">
    <property type="entry name" value="Creatinase/aminopeptidase"/>
    <property type="match status" value="1"/>
</dbReference>
<dbReference type="PANTHER" id="PTHR43330:SF13">
    <property type="entry name" value="METHIONINE AMINOPEPTIDASE 2"/>
    <property type="match status" value="1"/>
</dbReference>
<feature type="binding site" evidence="6">
    <location>
        <position position="76"/>
    </location>
    <ligand>
        <name>substrate</name>
    </ligand>
</feature>
<dbReference type="InterPro" id="IPR036005">
    <property type="entry name" value="Creatinase/aminopeptidase-like"/>
</dbReference>
<dbReference type="PANTHER" id="PTHR43330">
    <property type="entry name" value="METHIONINE AMINOPEPTIDASE"/>
    <property type="match status" value="1"/>
</dbReference>
<accession>A0ABW7FVJ4</accession>
<feature type="binding site" evidence="6">
    <location>
        <position position="104"/>
    </location>
    <ligand>
        <name>a divalent metal cation</name>
        <dbReference type="ChEBI" id="CHEBI:60240"/>
        <label>1</label>
    </ligand>
</feature>
<dbReference type="EMBL" id="JBIGHZ010000003">
    <property type="protein sequence ID" value="MFG6448344.1"/>
    <property type="molecule type" value="Genomic_DNA"/>
</dbReference>
<comment type="catalytic activity">
    <reaction evidence="6 7">
        <text>Release of N-terminal amino acids, preferentially methionine, from peptides and arylamides.</text>
        <dbReference type="EC" id="3.4.11.18"/>
    </reaction>
</comment>
<feature type="binding site" evidence="6">
    <location>
        <position position="232"/>
    </location>
    <ligand>
        <name>a divalent metal cation</name>
        <dbReference type="ChEBI" id="CHEBI:60240"/>
        <label>1</label>
    </ligand>
</feature>
<evidence type="ECO:0000256" key="7">
    <source>
        <dbReference type="RuleBase" id="RU003653"/>
    </source>
</evidence>
<evidence type="ECO:0000256" key="2">
    <source>
        <dbReference type="ARBA" id="ARBA00022438"/>
    </source>
</evidence>
<feature type="binding site" evidence="6">
    <location>
        <position position="232"/>
    </location>
    <ligand>
        <name>a divalent metal cation</name>
        <dbReference type="ChEBI" id="CHEBI:60240"/>
        <label>2</label>
        <note>catalytic</note>
    </ligand>
</feature>
<comment type="caution">
    <text evidence="9">The sequence shown here is derived from an EMBL/GenBank/DDBJ whole genome shotgun (WGS) entry which is preliminary data.</text>
</comment>
<dbReference type="HAMAP" id="MF_01974">
    <property type="entry name" value="MetAP_1"/>
    <property type="match status" value="1"/>
</dbReference>
<keyword evidence="10" id="KW-1185">Reference proteome</keyword>
<dbReference type="PRINTS" id="PR00599">
    <property type="entry name" value="MAPEPTIDASE"/>
</dbReference>
<feature type="binding site" evidence="6">
    <location>
        <position position="174"/>
    </location>
    <ligand>
        <name>substrate</name>
    </ligand>
</feature>
<evidence type="ECO:0000259" key="8">
    <source>
        <dbReference type="Pfam" id="PF00557"/>
    </source>
</evidence>
<evidence type="ECO:0000256" key="3">
    <source>
        <dbReference type="ARBA" id="ARBA00022670"/>
    </source>
</evidence>
<evidence type="ECO:0000313" key="10">
    <source>
        <dbReference type="Proteomes" id="UP001606099"/>
    </source>
</evidence>
<dbReference type="InterPro" id="IPR000994">
    <property type="entry name" value="Pept_M24"/>
</dbReference>
<evidence type="ECO:0000256" key="4">
    <source>
        <dbReference type="ARBA" id="ARBA00022723"/>
    </source>
</evidence>
<protein>
    <recommendedName>
        <fullName evidence="6 7">Methionine aminopeptidase</fullName>
        <shortName evidence="6">MAP</shortName>
        <shortName evidence="6">MetAP</shortName>
        <ecNumber evidence="6 7">3.4.11.18</ecNumber>
    </recommendedName>
    <alternativeName>
        <fullName evidence="6">Peptidase M</fullName>
    </alternativeName>
</protein>
<evidence type="ECO:0000256" key="6">
    <source>
        <dbReference type="HAMAP-Rule" id="MF_01974"/>
    </source>
</evidence>
<name>A0ABW7FVJ4_9BURK</name>
<organism evidence="9 10">
    <name type="scientific">Roseateles rivi</name>
    <dbReference type="NCBI Taxonomy" id="3299028"/>
    <lineage>
        <taxon>Bacteria</taxon>
        <taxon>Pseudomonadati</taxon>
        <taxon>Pseudomonadota</taxon>
        <taxon>Betaproteobacteria</taxon>
        <taxon>Burkholderiales</taxon>
        <taxon>Sphaerotilaceae</taxon>
        <taxon>Roseateles</taxon>
    </lineage>
</organism>